<accession>G0U393</accession>
<dbReference type="AlphaFoldDB" id="G0U393"/>
<dbReference type="VEuPathDB" id="TriTrypDB:TvY486_0905700"/>
<gene>
    <name evidence="2" type="ORF">TVY486_0905700</name>
</gene>
<feature type="compositionally biased region" description="Basic and acidic residues" evidence="1">
    <location>
        <begin position="160"/>
        <end position="169"/>
    </location>
</feature>
<protein>
    <submittedName>
        <fullName evidence="2">Uncharacterized protein</fullName>
    </submittedName>
</protein>
<dbReference type="OMA" id="HEYEQYR"/>
<feature type="compositionally biased region" description="Basic and acidic residues" evidence="1">
    <location>
        <begin position="133"/>
        <end position="144"/>
    </location>
</feature>
<sequence length="179" mass="20973">MGSQDDDYIIDALIRAEDERIRRFPLFHATYEERQRQYGRAPALEHPKTLPTPPPVMVLSGNRHEQLLPSVEEQLRHEYETHARPTNLNEEWRRQRSAPPPPYYSGPLLTLKTKGPFTRYEVIAHRPPLPPRFDSKKTREECRSTHYPRPVLPRTSAGQRDPKPGESLRRWKMSMGLCD</sequence>
<feature type="region of interest" description="Disordered" evidence="1">
    <location>
        <begin position="128"/>
        <end position="179"/>
    </location>
</feature>
<organism evidence="2">
    <name type="scientific">Trypanosoma vivax (strain Y486)</name>
    <dbReference type="NCBI Taxonomy" id="1055687"/>
    <lineage>
        <taxon>Eukaryota</taxon>
        <taxon>Discoba</taxon>
        <taxon>Euglenozoa</taxon>
        <taxon>Kinetoplastea</taxon>
        <taxon>Metakinetoplastina</taxon>
        <taxon>Trypanosomatida</taxon>
        <taxon>Trypanosomatidae</taxon>
        <taxon>Trypanosoma</taxon>
        <taxon>Duttonella</taxon>
    </lineage>
</organism>
<proteinExistence type="predicted"/>
<evidence type="ECO:0000256" key="1">
    <source>
        <dbReference type="SAM" id="MobiDB-lite"/>
    </source>
</evidence>
<name>G0U393_TRYVY</name>
<evidence type="ECO:0000313" key="2">
    <source>
        <dbReference type="EMBL" id="CCC50749.1"/>
    </source>
</evidence>
<dbReference type="EMBL" id="HE573025">
    <property type="protein sequence ID" value="CCC50749.1"/>
    <property type="molecule type" value="Genomic_DNA"/>
</dbReference>
<reference evidence="2" key="1">
    <citation type="journal article" date="2012" name="Proc. Natl. Acad. Sci. U.S.A.">
        <title>Antigenic diversity is generated by distinct evolutionary mechanisms in African trypanosome species.</title>
        <authorList>
            <person name="Jackson A.P."/>
            <person name="Berry A."/>
            <person name="Aslett M."/>
            <person name="Allison H.C."/>
            <person name="Burton P."/>
            <person name="Vavrova-Anderson J."/>
            <person name="Brown R."/>
            <person name="Browne H."/>
            <person name="Corton N."/>
            <person name="Hauser H."/>
            <person name="Gamble J."/>
            <person name="Gilderthorp R."/>
            <person name="Marcello L."/>
            <person name="McQuillan J."/>
            <person name="Otto T.D."/>
            <person name="Quail M.A."/>
            <person name="Sanders M.J."/>
            <person name="van Tonder A."/>
            <person name="Ginger M.L."/>
            <person name="Field M.C."/>
            <person name="Barry J.D."/>
            <person name="Hertz-Fowler C."/>
            <person name="Berriman M."/>
        </authorList>
    </citation>
    <scope>NUCLEOTIDE SEQUENCE</scope>
    <source>
        <strain evidence="2">Y486</strain>
    </source>
</reference>